<dbReference type="Pfam" id="PF00494">
    <property type="entry name" value="SQS_PSY"/>
    <property type="match status" value="1"/>
</dbReference>
<dbReference type="Proteomes" id="UP001146336">
    <property type="component" value="Unassembled WGS sequence"/>
</dbReference>
<dbReference type="InterPro" id="IPR002060">
    <property type="entry name" value="Squ/phyt_synthse"/>
</dbReference>
<dbReference type="InterPro" id="IPR033904">
    <property type="entry name" value="Trans_IPPS_HH"/>
</dbReference>
<protein>
    <submittedName>
        <fullName evidence="1">Phytoene/squalene synthase family protein</fullName>
    </submittedName>
</protein>
<dbReference type="PANTHER" id="PTHR31480">
    <property type="entry name" value="BIFUNCTIONAL LYCOPENE CYCLASE/PHYTOENE SYNTHASE"/>
    <property type="match status" value="1"/>
</dbReference>
<evidence type="ECO:0000313" key="1">
    <source>
        <dbReference type="EMBL" id="MDF9300892.1"/>
    </source>
</evidence>
<dbReference type="SFLD" id="SFLDG01212">
    <property type="entry name" value="Phytoene_synthase_like"/>
    <property type="match status" value="1"/>
</dbReference>
<dbReference type="SFLD" id="SFLDG01018">
    <property type="entry name" value="Squalene/Phytoene_Synthase_Lik"/>
    <property type="match status" value="1"/>
</dbReference>
<dbReference type="Gene3D" id="1.10.600.10">
    <property type="entry name" value="Farnesyl Diphosphate Synthase"/>
    <property type="match status" value="1"/>
</dbReference>
<name>A0ABT6D5V4_9LACO</name>
<dbReference type="InterPro" id="IPR008949">
    <property type="entry name" value="Isoprenoid_synthase_dom_sf"/>
</dbReference>
<dbReference type="InterPro" id="IPR044843">
    <property type="entry name" value="Trans_IPPS_bact-type"/>
</dbReference>
<organism evidence="1 2">
    <name type="scientific">Weissella fermenti</name>
    <dbReference type="NCBI Taxonomy" id="2987699"/>
    <lineage>
        <taxon>Bacteria</taxon>
        <taxon>Bacillati</taxon>
        <taxon>Bacillota</taxon>
        <taxon>Bacilli</taxon>
        <taxon>Lactobacillales</taxon>
        <taxon>Lactobacillaceae</taxon>
        <taxon>Weissella</taxon>
    </lineage>
</organism>
<gene>
    <name evidence="1" type="ORF">OIT47_011530</name>
</gene>
<reference evidence="1" key="1">
    <citation type="submission" date="2023-03" db="EMBL/GenBank/DDBJ databases">
        <title>Comparative genomics of Weissella fermenti BK2, and weissella type species.</title>
        <authorList>
            <person name="Lee J.K."/>
            <person name="Baek J.H."/>
            <person name="Kim J.M."/>
            <person name="Choi D.G."/>
            <person name="Jeon C.O."/>
        </authorList>
    </citation>
    <scope>NUCLEOTIDE SEQUENCE</scope>
    <source>
        <strain evidence="1">BK2</strain>
    </source>
</reference>
<dbReference type="EMBL" id="JAOZFC020000004">
    <property type="protein sequence ID" value="MDF9300892.1"/>
    <property type="molecule type" value="Genomic_DNA"/>
</dbReference>
<comment type="caution">
    <text evidence="1">The sequence shown here is derived from an EMBL/GenBank/DDBJ whole genome shotgun (WGS) entry which is preliminary data.</text>
</comment>
<dbReference type="SUPFAM" id="SSF48576">
    <property type="entry name" value="Terpenoid synthases"/>
    <property type="match status" value="1"/>
</dbReference>
<dbReference type="RefSeq" id="WP_199404849.1">
    <property type="nucleotide sequence ID" value="NZ_JAOZFC020000004.1"/>
</dbReference>
<dbReference type="CDD" id="cd00683">
    <property type="entry name" value="Trans_IPPS_HH"/>
    <property type="match status" value="1"/>
</dbReference>
<evidence type="ECO:0000313" key="2">
    <source>
        <dbReference type="Proteomes" id="UP001146336"/>
    </source>
</evidence>
<accession>A0ABT6D5V4</accession>
<sequence length="291" mass="33804">MHTQFNNYFDSVELFLKSEQVIRKESSSFHFAFSQLPRETSLSIFVLYNFLRQLDDSADKFDVSKFNRLVDDWRSAIVRDRIVLNKNSNISEQVAYIFKKHSIDATLMEDMITGQLNDLNGQKIKSEVDLERYCYQVAGTVGCIIVSILDQDAYKSAKSDIIDTGIALQMTNILRDIYEDAMNGKAYIPIDLMQKYDVNIKDLMVPVPDDNVRELLLFLADKARKKYLSERKFINFLSDTVSRRSVHLSVVVYKKLLCKLIKGKFTNTSDRIFVTKLEKTWILIKSRLFLI</sequence>
<dbReference type="SFLD" id="SFLDS00005">
    <property type="entry name" value="Isoprenoid_Synthase_Type_I"/>
    <property type="match status" value="1"/>
</dbReference>
<proteinExistence type="predicted"/>
<keyword evidence="2" id="KW-1185">Reference proteome</keyword>